<feature type="region of interest" description="Disordered" evidence="1">
    <location>
        <begin position="18"/>
        <end position="50"/>
    </location>
</feature>
<proteinExistence type="predicted"/>
<dbReference type="EMBL" id="LXQA010639441">
    <property type="protein sequence ID" value="MCI63568.1"/>
    <property type="molecule type" value="Genomic_DNA"/>
</dbReference>
<protein>
    <submittedName>
        <fullName evidence="2">Uncharacterized protein</fullName>
    </submittedName>
</protein>
<keyword evidence="3" id="KW-1185">Reference proteome</keyword>
<organism evidence="2 3">
    <name type="scientific">Trifolium medium</name>
    <dbReference type="NCBI Taxonomy" id="97028"/>
    <lineage>
        <taxon>Eukaryota</taxon>
        <taxon>Viridiplantae</taxon>
        <taxon>Streptophyta</taxon>
        <taxon>Embryophyta</taxon>
        <taxon>Tracheophyta</taxon>
        <taxon>Spermatophyta</taxon>
        <taxon>Magnoliopsida</taxon>
        <taxon>eudicotyledons</taxon>
        <taxon>Gunneridae</taxon>
        <taxon>Pentapetalae</taxon>
        <taxon>rosids</taxon>
        <taxon>fabids</taxon>
        <taxon>Fabales</taxon>
        <taxon>Fabaceae</taxon>
        <taxon>Papilionoideae</taxon>
        <taxon>50 kb inversion clade</taxon>
        <taxon>NPAAA clade</taxon>
        <taxon>Hologalegina</taxon>
        <taxon>IRL clade</taxon>
        <taxon>Trifolieae</taxon>
        <taxon>Trifolium</taxon>
    </lineage>
</organism>
<comment type="caution">
    <text evidence="2">The sequence shown here is derived from an EMBL/GenBank/DDBJ whole genome shotgun (WGS) entry which is preliminary data.</text>
</comment>
<reference evidence="2 3" key="1">
    <citation type="journal article" date="2018" name="Front. Plant Sci.">
        <title>Red Clover (Trifolium pratense) and Zigzag Clover (T. medium) - A Picture of Genomic Similarities and Differences.</title>
        <authorList>
            <person name="Dluhosova J."/>
            <person name="Istvanek J."/>
            <person name="Nedelnik J."/>
            <person name="Repkova J."/>
        </authorList>
    </citation>
    <scope>NUCLEOTIDE SEQUENCE [LARGE SCALE GENOMIC DNA]</scope>
    <source>
        <strain evidence="3">cv. 10/8</strain>
        <tissue evidence="2">Leaf</tissue>
    </source>
</reference>
<sequence length="50" mass="5538">NAVLRGDYLFEFQSRGFFPRGNGDRGKNSSEDISGQELGKYPPPLRIPGP</sequence>
<evidence type="ECO:0000313" key="2">
    <source>
        <dbReference type="EMBL" id="MCI63568.1"/>
    </source>
</evidence>
<name>A0A392TRM1_9FABA</name>
<feature type="non-terminal residue" evidence="2">
    <location>
        <position position="1"/>
    </location>
</feature>
<evidence type="ECO:0000313" key="3">
    <source>
        <dbReference type="Proteomes" id="UP000265520"/>
    </source>
</evidence>
<dbReference type="Proteomes" id="UP000265520">
    <property type="component" value="Unassembled WGS sequence"/>
</dbReference>
<accession>A0A392TRM1</accession>
<dbReference type="AlphaFoldDB" id="A0A392TRM1"/>
<feature type="compositionally biased region" description="Pro residues" evidence="1">
    <location>
        <begin position="41"/>
        <end position="50"/>
    </location>
</feature>
<evidence type="ECO:0000256" key="1">
    <source>
        <dbReference type="SAM" id="MobiDB-lite"/>
    </source>
</evidence>